<feature type="transmembrane region" description="Helical" evidence="9">
    <location>
        <begin position="413"/>
        <end position="442"/>
    </location>
</feature>
<dbReference type="EMBL" id="FMXP01000035">
    <property type="protein sequence ID" value="SDB42263.1"/>
    <property type="molecule type" value="Genomic_DNA"/>
</dbReference>
<dbReference type="InterPro" id="IPR026033">
    <property type="entry name" value="Azg-like_bact_archaea"/>
</dbReference>
<feature type="transmembrane region" description="Helical" evidence="9">
    <location>
        <begin position="12"/>
        <end position="33"/>
    </location>
</feature>
<evidence type="ECO:0000256" key="9">
    <source>
        <dbReference type="SAM" id="Phobius"/>
    </source>
</evidence>
<keyword evidence="6 8" id="KW-1133">Transmembrane helix</keyword>
<evidence type="ECO:0000256" key="4">
    <source>
        <dbReference type="ARBA" id="ARBA00022475"/>
    </source>
</evidence>
<proteinExistence type="inferred from homology"/>
<feature type="transmembrane region" description="Helical" evidence="9">
    <location>
        <begin position="130"/>
        <end position="147"/>
    </location>
</feature>
<accession>A0A1G6DAQ6</accession>
<comment type="subcellular location">
    <subcellularLocation>
        <location evidence="1 8">Cell membrane</location>
        <topology evidence="1 8">Multi-pass membrane protein</topology>
    </subcellularLocation>
</comment>
<evidence type="ECO:0000256" key="3">
    <source>
        <dbReference type="ARBA" id="ARBA00022448"/>
    </source>
</evidence>
<feature type="transmembrane region" description="Helical" evidence="9">
    <location>
        <begin position="216"/>
        <end position="242"/>
    </location>
</feature>
<evidence type="ECO:0000313" key="10">
    <source>
        <dbReference type="EMBL" id="SDB42263.1"/>
    </source>
</evidence>
<evidence type="ECO:0000256" key="8">
    <source>
        <dbReference type="PIRNR" id="PIRNR005353"/>
    </source>
</evidence>
<keyword evidence="3 8" id="KW-0813">Transport</keyword>
<keyword evidence="5 8" id="KW-0812">Transmembrane</keyword>
<dbReference type="PANTHER" id="PTHR43337:SF1">
    <property type="entry name" value="XANTHINE_URACIL PERMEASE C887.17-RELATED"/>
    <property type="match status" value="1"/>
</dbReference>
<protein>
    <submittedName>
        <fullName evidence="10">Putative MFS transporter, AGZA family, xanthine/uracil permease</fullName>
    </submittedName>
</protein>
<feature type="transmembrane region" description="Helical" evidence="9">
    <location>
        <begin position="45"/>
        <end position="68"/>
    </location>
</feature>
<dbReference type="InterPro" id="IPR006043">
    <property type="entry name" value="NCS2"/>
</dbReference>
<keyword evidence="11" id="KW-1185">Reference proteome</keyword>
<feature type="transmembrane region" description="Helical" evidence="9">
    <location>
        <begin position="278"/>
        <end position="298"/>
    </location>
</feature>
<dbReference type="PANTHER" id="PTHR43337">
    <property type="entry name" value="XANTHINE/URACIL PERMEASE C887.17-RELATED"/>
    <property type="match status" value="1"/>
</dbReference>
<evidence type="ECO:0000256" key="6">
    <source>
        <dbReference type="ARBA" id="ARBA00022989"/>
    </source>
</evidence>
<keyword evidence="7 8" id="KW-0472">Membrane</keyword>
<feature type="transmembrane region" description="Helical" evidence="9">
    <location>
        <begin position="100"/>
        <end position="118"/>
    </location>
</feature>
<evidence type="ECO:0000256" key="5">
    <source>
        <dbReference type="ARBA" id="ARBA00022692"/>
    </source>
</evidence>
<keyword evidence="4 8" id="KW-1003">Cell membrane</keyword>
<evidence type="ECO:0000256" key="7">
    <source>
        <dbReference type="ARBA" id="ARBA00023136"/>
    </source>
</evidence>
<dbReference type="GO" id="GO:0005345">
    <property type="term" value="F:purine nucleobase transmembrane transporter activity"/>
    <property type="evidence" value="ECO:0007669"/>
    <property type="project" value="TreeGrafter"/>
</dbReference>
<dbReference type="Pfam" id="PF00860">
    <property type="entry name" value="Xan_ur_permease"/>
    <property type="match status" value="2"/>
</dbReference>
<feature type="transmembrane region" description="Helical" evidence="9">
    <location>
        <begin position="193"/>
        <end position="209"/>
    </location>
</feature>
<comment type="similarity">
    <text evidence="2 8">Belongs to the nucleobase:cation symporter-2 (NCS2) (TC 2.A.40) family. Azg-like subfamily.</text>
</comment>
<reference evidence="10 11" key="1">
    <citation type="submission" date="2016-10" db="EMBL/GenBank/DDBJ databases">
        <authorList>
            <person name="de Groot N.N."/>
        </authorList>
    </citation>
    <scope>NUCLEOTIDE SEQUENCE [LARGE SCALE GENOMIC DNA]</scope>
    <source>
        <strain evidence="10 11">A-4</strain>
    </source>
</reference>
<feature type="transmembrane region" description="Helical" evidence="9">
    <location>
        <begin position="385"/>
        <end position="401"/>
    </location>
</feature>
<evidence type="ECO:0000256" key="2">
    <source>
        <dbReference type="ARBA" id="ARBA00005697"/>
    </source>
</evidence>
<dbReference type="InterPro" id="IPR045018">
    <property type="entry name" value="Azg-like"/>
</dbReference>
<sequence>MEKFFKLKEHGTTVQTEVTAGLTTFFAMSYILFVNPSMLAQTGMPAQGVFLATIIGAVAGTLMMALYANLPYAQAPGMGLNAFFTYTVVFALGYTWQEALAMVFICGVISLIITVTKVRKMIIESIPTSLKSAISAGIGIFLAYVGIKNAGFLHFSIDPGTYTVTGDGAAEGLASINASAAATPGLVSFNNPGVILALIGLVITIIFIVKNIRGGVILSIIATTIIGIFMGVVDLGSINWAATNLSASFKDLQSVFGVALGSQGLGSLFSDVSRLPGVFMAILAFSLTDIFDTIGTLIGTGEKVGIVATSGDNHESQALDKALYSDLIGTTLGAIAGTSNVTTYVESAAGIGAGGRTGLTALVVAGLFAISSFFSPLVSIVPTQATAPILIIVGVMMLSNLKNIKWDDMAEAVPAFFTSIFMGFSYSITYGIAAGFLTYTLVKVVKGEVKDVHGIVWVLDILFILNFISLAIL</sequence>
<dbReference type="STRING" id="439219.SAMN02910293_02075"/>
<feature type="transmembrane region" description="Helical" evidence="9">
    <location>
        <begin position="454"/>
        <end position="472"/>
    </location>
</feature>
<organism evidence="10 11">
    <name type="scientific">Streptococcus henryi</name>
    <dbReference type="NCBI Taxonomy" id="439219"/>
    <lineage>
        <taxon>Bacteria</taxon>
        <taxon>Bacillati</taxon>
        <taxon>Bacillota</taxon>
        <taxon>Bacilli</taxon>
        <taxon>Lactobacillales</taxon>
        <taxon>Streptococcaceae</taxon>
        <taxon>Streptococcus</taxon>
    </lineage>
</organism>
<dbReference type="PIRSF" id="PIRSF005353">
    <property type="entry name" value="PbuG"/>
    <property type="match status" value="1"/>
</dbReference>
<dbReference type="RefSeq" id="WP_018163938.1">
    <property type="nucleotide sequence ID" value="NZ_FMXP01000035.1"/>
</dbReference>
<evidence type="ECO:0000256" key="1">
    <source>
        <dbReference type="ARBA" id="ARBA00004651"/>
    </source>
</evidence>
<evidence type="ECO:0000313" key="11">
    <source>
        <dbReference type="Proteomes" id="UP000182508"/>
    </source>
</evidence>
<gene>
    <name evidence="10" type="ORF">SAMN02910293_02075</name>
</gene>
<dbReference type="GO" id="GO:0005886">
    <property type="term" value="C:plasma membrane"/>
    <property type="evidence" value="ECO:0007669"/>
    <property type="project" value="UniProtKB-SubCell"/>
</dbReference>
<name>A0A1G6DAQ6_9STRE</name>
<feature type="transmembrane region" description="Helical" evidence="9">
    <location>
        <begin position="359"/>
        <end position="379"/>
    </location>
</feature>
<dbReference type="AlphaFoldDB" id="A0A1G6DAQ6"/>
<dbReference type="eggNOG" id="COG2252">
    <property type="taxonomic scope" value="Bacteria"/>
</dbReference>
<dbReference type="Proteomes" id="UP000182508">
    <property type="component" value="Unassembled WGS sequence"/>
</dbReference>